<dbReference type="FunFam" id="3.20.20.450:FF:000001">
    <property type="entry name" value="Cyclic di-GMP phosphodiesterase yahA"/>
    <property type="match status" value="1"/>
</dbReference>
<dbReference type="SUPFAM" id="SSF141868">
    <property type="entry name" value="EAL domain-like"/>
    <property type="match status" value="1"/>
</dbReference>
<evidence type="ECO:0000259" key="6">
    <source>
        <dbReference type="PROSITE" id="PS50112"/>
    </source>
</evidence>
<dbReference type="SMART" id="SM00052">
    <property type="entry name" value="EAL"/>
    <property type="match status" value="1"/>
</dbReference>
<dbReference type="PROSITE" id="PS50883">
    <property type="entry name" value="EAL"/>
    <property type="match status" value="1"/>
</dbReference>
<dbReference type="InterPro" id="IPR000014">
    <property type="entry name" value="PAS"/>
</dbReference>
<dbReference type="CDD" id="cd00130">
    <property type="entry name" value="PAS"/>
    <property type="match status" value="4"/>
</dbReference>
<dbReference type="Pfam" id="PF08447">
    <property type="entry name" value="PAS_3"/>
    <property type="match status" value="1"/>
</dbReference>
<dbReference type="EC" id="3.1.4.52" evidence="3"/>
<dbReference type="EMBL" id="FOWP01000009">
    <property type="protein sequence ID" value="SFP33535.1"/>
    <property type="molecule type" value="Genomic_DNA"/>
</dbReference>
<dbReference type="RefSeq" id="WP_074940212.1">
    <property type="nucleotide sequence ID" value="NZ_FOWP01000009.1"/>
</dbReference>
<gene>
    <name evidence="10" type="ORF">SAMN05216601_10998</name>
</gene>
<dbReference type="GO" id="GO:0071732">
    <property type="term" value="P:cellular response to nitric oxide"/>
    <property type="evidence" value="ECO:0007669"/>
    <property type="project" value="UniProtKB-ARBA"/>
</dbReference>
<dbReference type="Pfam" id="PF13426">
    <property type="entry name" value="PAS_9"/>
    <property type="match status" value="1"/>
</dbReference>
<dbReference type="InterPro" id="IPR001610">
    <property type="entry name" value="PAC"/>
</dbReference>
<dbReference type="InterPro" id="IPR013767">
    <property type="entry name" value="PAS_fold"/>
</dbReference>
<name>A0A1I5PHM5_9GAMM</name>
<dbReference type="Pfam" id="PF00990">
    <property type="entry name" value="GGDEF"/>
    <property type="match status" value="1"/>
</dbReference>
<dbReference type="NCBIfam" id="TIGR00229">
    <property type="entry name" value="sensory_box"/>
    <property type="match status" value="5"/>
</dbReference>
<evidence type="ECO:0000256" key="1">
    <source>
        <dbReference type="ARBA" id="ARBA00001946"/>
    </source>
</evidence>
<evidence type="ECO:0000256" key="2">
    <source>
        <dbReference type="ARBA" id="ARBA00004533"/>
    </source>
</evidence>
<dbReference type="InterPro" id="IPR035919">
    <property type="entry name" value="EAL_sf"/>
</dbReference>
<dbReference type="Gene3D" id="2.10.70.100">
    <property type="match status" value="1"/>
</dbReference>
<feature type="domain" description="EAL" evidence="8">
    <location>
        <begin position="837"/>
        <end position="1094"/>
    </location>
</feature>
<dbReference type="InterPro" id="IPR029787">
    <property type="entry name" value="Nucleotide_cyclase"/>
</dbReference>
<dbReference type="GO" id="GO:0005886">
    <property type="term" value="C:plasma membrane"/>
    <property type="evidence" value="ECO:0007669"/>
    <property type="project" value="UniProtKB-SubCell"/>
</dbReference>
<organism evidence="10 11">
    <name type="scientific">Ectopseudomonas composti</name>
    <dbReference type="NCBI Taxonomy" id="658457"/>
    <lineage>
        <taxon>Bacteria</taxon>
        <taxon>Pseudomonadati</taxon>
        <taxon>Pseudomonadota</taxon>
        <taxon>Gammaproteobacteria</taxon>
        <taxon>Pseudomonadales</taxon>
        <taxon>Pseudomonadaceae</taxon>
        <taxon>Ectopseudomonas</taxon>
    </lineage>
</organism>
<dbReference type="CDD" id="cd01949">
    <property type="entry name" value="GGDEF"/>
    <property type="match status" value="1"/>
</dbReference>
<dbReference type="InterPro" id="IPR013655">
    <property type="entry name" value="PAS_fold_3"/>
</dbReference>
<dbReference type="PROSITE" id="PS50113">
    <property type="entry name" value="PAC"/>
    <property type="match status" value="3"/>
</dbReference>
<dbReference type="Gene3D" id="3.30.450.20">
    <property type="entry name" value="PAS domain"/>
    <property type="match status" value="5"/>
</dbReference>
<dbReference type="InterPro" id="IPR000700">
    <property type="entry name" value="PAS-assoc_C"/>
</dbReference>
<accession>A0A1I5PHM5</accession>
<protein>
    <recommendedName>
        <fullName evidence="3">cyclic-guanylate-specific phosphodiesterase</fullName>
        <ecNumber evidence="3">3.1.4.52</ecNumber>
    </recommendedName>
</protein>
<feature type="domain" description="PAC" evidence="7">
    <location>
        <begin position="608"/>
        <end position="658"/>
    </location>
</feature>
<dbReference type="InterPro" id="IPR001633">
    <property type="entry name" value="EAL_dom"/>
</dbReference>
<dbReference type="PROSITE" id="PS50112">
    <property type="entry name" value="PAS"/>
    <property type="match status" value="4"/>
</dbReference>
<feature type="domain" description="PAS" evidence="6">
    <location>
        <begin position="28"/>
        <end position="100"/>
    </location>
</feature>
<dbReference type="PROSITE" id="PS50887">
    <property type="entry name" value="GGDEF"/>
    <property type="match status" value="1"/>
</dbReference>
<reference evidence="10 11" key="1">
    <citation type="submission" date="2016-10" db="EMBL/GenBank/DDBJ databases">
        <authorList>
            <person name="de Groot N.N."/>
        </authorList>
    </citation>
    <scope>NUCLEOTIDE SEQUENCE [LARGE SCALE GENOMIC DNA]</scope>
    <source>
        <strain evidence="10 11">CCUG 59231</strain>
    </source>
</reference>
<evidence type="ECO:0000259" key="9">
    <source>
        <dbReference type="PROSITE" id="PS50887"/>
    </source>
</evidence>
<dbReference type="SMART" id="SM00091">
    <property type="entry name" value="PAS"/>
    <property type="match status" value="5"/>
</dbReference>
<evidence type="ECO:0000256" key="5">
    <source>
        <dbReference type="ARBA" id="ARBA00051114"/>
    </source>
</evidence>
<dbReference type="STRING" id="658457.SAMN05216601_10998"/>
<dbReference type="SMART" id="SM00086">
    <property type="entry name" value="PAC"/>
    <property type="match status" value="5"/>
</dbReference>
<evidence type="ECO:0000256" key="4">
    <source>
        <dbReference type="ARBA" id="ARBA00022636"/>
    </source>
</evidence>
<dbReference type="GO" id="GO:0006355">
    <property type="term" value="P:regulation of DNA-templated transcription"/>
    <property type="evidence" value="ECO:0007669"/>
    <property type="project" value="InterPro"/>
</dbReference>
<dbReference type="NCBIfam" id="TIGR00254">
    <property type="entry name" value="GGDEF"/>
    <property type="match status" value="1"/>
</dbReference>
<evidence type="ECO:0000259" key="7">
    <source>
        <dbReference type="PROSITE" id="PS50113"/>
    </source>
</evidence>
<dbReference type="SUPFAM" id="SSF55073">
    <property type="entry name" value="Nucleotide cyclase"/>
    <property type="match status" value="1"/>
</dbReference>
<feature type="domain" description="PAS" evidence="6">
    <location>
        <begin position="156"/>
        <end position="221"/>
    </location>
</feature>
<dbReference type="FunFam" id="3.30.70.270:FF:000001">
    <property type="entry name" value="Diguanylate cyclase domain protein"/>
    <property type="match status" value="1"/>
</dbReference>
<feature type="domain" description="PAC" evidence="7">
    <location>
        <begin position="481"/>
        <end position="533"/>
    </location>
</feature>
<evidence type="ECO:0000256" key="3">
    <source>
        <dbReference type="ARBA" id="ARBA00012282"/>
    </source>
</evidence>
<dbReference type="SUPFAM" id="SSF55785">
    <property type="entry name" value="PYP-like sensor domain (PAS domain)"/>
    <property type="match status" value="5"/>
</dbReference>
<sequence length="1095" mass="124071">MSRSTDQTPPLPHIPAMDPAEFEQTWQDAPRLLAALNGAHLGTWYWDIRSGQVNWSRGAQALFGLDPNRPVTRELHYIELIPEEERAEVLAKFNAILKGEQIANALRHRIRWPDGSLHWLEITGSLQYEADGRPRMFGVIRDISAQQERAEALSASEERFASLFRLSPDIMMLVRYDDSAIIEINQHFTMAFGWTANEILGLHTHDLNLWVHASQRDQLRQQAPQSREPVIQEVQLRTRSGAILDGILSSQYIELQGERLMLCTFLDTSERKRAENALRASEEKFAKAFMHTPDAVSITDRTTGRFIEVNPSFEQQFGWSSAEAVGRTSLELGIWADPDDRQRMLEALQSGRLDNLEVRLFSRDGKVTSNLLFGGEIELNGNTCLVLTVRNITEQRAQEQALKDSKQRLRLALESADLGTWDWHIPSSQLFASARASQLQGLESLPFEGVFLDFFRQVPMEDRHSLRQSYQRLVDERRSHYQVTYRVQLENGCLRFLESTAKLQLDDAGQPLRMVGTLVDISERVLREQRLQASEEKFAKAFHSSPDAITITERDSGRYIEINEGFTRITGYQDWEVIGRTVHELSIWAYPEERVRMIEHLAQQGQVLHMEMHGRHRDGEVRLVDVSVQPIELNDVPCLLLTARDISELKQAQAQVQHLAYHDALTNLPNRALLMDRLTQQISLLKRHDLRGALLFLDLDHFKHINDSLGHPVGDSVLRLVTARLEASVRLEDTVARLGGDEFVVLLSGLEGKRSEVTRRVRQVAEKLRQLLAEPMLLDGHRLQVTPSIGVALIPDHGNTPADLLKRADIALYRAKDSGRNAIQLFRTTMQDAASARLRLENDLRLALARGEFELHFQPQVDARDGKVIGAEALLRWQHPQLGPQSPAQFIQVLEESGLIVEVGGWVLAEACHFCSQLLAGHLIDGERFSLCVNISPRQFRQHDFVERVSGSLRDSQLPNTMLKLEITEGIVIQNIDDTVGKMLRLKKHGVSFAMDDFGTGYSSLTYLKRLPVDMLKIDQSFVRDATCDPNDAEIIRAIVAMARSLGLALIAEGVEQQDQLDFLQAQGCHLYQGYLFSKPLPQEAFRALLGSQQP</sequence>
<dbReference type="CDD" id="cd01948">
    <property type="entry name" value="EAL"/>
    <property type="match status" value="1"/>
</dbReference>
<dbReference type="SMART" id="SM00267">
    <property type="entry name" value="GGDEF"/>
    <property type="match status" value="1"/>
</dbReference>
<dbReference type="PANTHER" id="PTHR44757:SF2">
    <property type="entry name" value="BIOFILM ARCHITECTURE MAINTENANCE PROTEIN MBAA"/>
    <property type="match status" value="1"/>
</dbReference>
<dbReference type="GO" id="GO:0071111">
    <property type="term" value="F:cyclic-guanylate-specific phosphodiesterase activity"/>
    <property type="evidence" value="ECO:0007669"/>
    <property type="project" value="UniProtKB-EC"/>
</dbReference>
<dbReference type="InterPro" id="IPR035965">
    <property type="entry name" value="PAS-like_dom_sf"/>
</dbReference>
<feature type="domain" description="PAS" evidence="6">
    <location>
        <begin position="534"/>
        <end position="601"/>
    </location>
</feature>
<evidence type="ECO:0000259" key="8">
    <source>
        <dbReference type="PROSITE" id="PS50883"/>
    </source>
</evidence>
<keyword evidence="4" id="KW-0973">c-di-GMP</keyword>
<comment type="cofactor">
    <cofactor evidence="1">
        <name>Mg(2+)</name>
        <dbReference type="ChEBI" id="CHEBI:18420"/>
    </cofactor>
</comment>
<dbReference type="InterPro" id="IPR043128">
    <property type="entry name" value="Rev_trsase/Diguanyl_cyclase"/>
</dbReference>
<dbReference type="Pfam" id="PF00563">
    <property type="entry name" value="EAL"/>
    <property type="match status" value="1"/>
</dbReference>
<dbReference type="Proteomes" id="UP000182400">
    <property type="component" value="Unassembled WGS sequence"/>
</dbReference>
<proteinExistence type="predicted"/>
<dbReference type="PANTHER" id="PTHR44757">
    <property type="entry name" value="DIGUANYLATE CYCLASE DGCP"/>
    <property type="match status" value="1"/>
</dbReference>
<comment type="subcellular location">
    <subcellularLocation>
        <location evidence="2">Cell inner membrane</location>
    </subcellularLocation>
</comment>
<dbReference type="OrthoDB" id="9804951at2"/>
<dbReference type="Pfam" id="PF00989">
    <property type="entry name" value="PAS"/>
    <property type="match status" value="3"/>
</dbReference>
<dbReference type="Gene3D" id="3.30.70.270">
    <property type="match status" value="1"/>
</dbReference>
<evidence type="ECO:0000313" key="11">
    <source>
        <dbReference type="Proteomes" id="UP000182400"/>
    </source>
</evidence>
<feature type="domain" description="PAC" evidence="7">
    <location>
        <begin position="104"/>
        <end position="155"/>
    </location>
</feature>
<comment type="catalytic activity">
    <reaction evidence="5">
        <text>3',3'-c-di-GMP + H2O = 5'-phosphoguanylyl(3'-&gt;5')guanosine + H(+)</text>
        <dbReference type="Rhea" id="RHEA:24902"/>
        <dbReference type="ChEBI" id="CHEBI:15377"/>
        <dbReference type="ChEBI" id="CHEBI:15378"/>
        <dbReference type="ChEBI" id="CHEBI:58754"/>
        <dbReference type="ChEBI" id="CHEBI:58805"/>
        <dbReference type="EC" id="3.1.4.52"/>
    </reaction>
    <physiologicalReaction direction="left-to-right" evidence="5">
        <dbReference type="Rhea" id="RHEA:24903"/>
    </physiologicalReaction>
</comment>
<evidence type="ECO:0000313" key="10">
    <source>
        <dbReference type="EMBL" id="SFP33535.1"/>
    </source>
</evidence>
<dbReference type="Gene3D" id="3.20.20.450">
    <property type="entry name" value="EAL domain"/>
    <property type="match status" value="1"/>
</dbReference>
<feature type="domain" description="PAS" evidence="6">
    <location>
        <begin position="281"/>
        <end position="349"/>
    </location>
</feature>
<dbReference type="InterPro" id="IPR000160">
    <property type="entry name" value="GGDEF_dom"/>
</dbReference>
<dbReference type="AlphaFoldDB" id="A0A1I5PHM5"/>
<dbReference type="InterPro" id="IPR052155">
    <property type="entry name" value="Biofilm_reg_signaling"/>
</dbReference>
<feature type="domain" description="GGDEF" evidence="9">
    <location>
        <begin position="690"/>
        <end position="828"/>
    </location>
</feature>